<dbReference type="PANTHER" id="PTHR44252">
    <property type="entry name" value="D-ERYTHRULOSE REDUCTASE"/>
    <property type="match status" value="1"/>
</dbReference>
<evidence type="ECO:0000256" key="1">
    <source>
        <dbReference type="ARBA" id="ARBA00006484"/>
    </source>
</evidence>
<dbReference type="Proteomes" id="UP000186922">
    <property type="component" value="Unassembled WGS sequence"/>
</dbReference>
<dbReference type="STRING" id="947166.A0A1D1V5B5"/>
<keyword evidence="2" id="KW-0521">NADP</keyword>
<dbReference type="PRINTS" id="PR00081">
    <property type="entry name" value="GDHRDH"/>
</dbReference>
<dbReference type="Gene3D" id="3.40.50.720">
    <property type="entry name" value="NAD(P)-binding Rossmann-like Domain"/>
    <property type="match status" value="1"/>
</dbReference>
<dbReference type="AlphaFoldDB" id="A0A1D1V5B5"/>
<dbReference type="GO" id="GO:0004090">
    <property type="term" value="F:carbonyl reductase (NADPH) activity"/>
    <property type="evidence" value="ECO:0007669"/>
    <property type="project" value="TreeGrafter"/>
</dbReference>
<reference evidence="3 4" key="1">
    <citation type="journal article" date="2016" name="Nat. Commun.">
        <title>Extremotolerant tardigrade genome and improved radiotolerance of human cultured cells by tardigrade-unique protein.</title>
        <authorList>
            <person name="Hashimoto T."/>
            <person name="Horikawa D.D."/>
            <person name="Saito Y."/>
            <person name="Kuwahara H."/>
            <person name="Kozuka-Hata H."/>
            <person name="Shin-I T."/>
            <person name="Minakuchi Y."/>
            <person name="Ohishi K."/>
            <person name="Motoyama A."/>
            <person name="Aizu T."/>
            <person name="Enomoto A."/>
            <person name="Kondo K."/>
            <person name="Tanaka S."/>
            <person name="Hara Y."/>
            <person name="Koshikawa S."/>
            <person name="Sagara H."/>
            <person name="Miura T."/>
            <person name="Yokobori S."/>
            <person name="Miyagawa K."/>
            <person name="Suzuki Y."/>
            <person name="Kubo T."/>
            <person name="Oyama M."/>
            <person name="Kohara Y."/>
            <person name="Fujiyama A."/>
            <person name="Arakawa K."/>
            <person name="Katayama T."/>
            <person name="Toyoda A."/>
            <person name="Kunieda T."/>
        </authorList>
    </citation>
    <scope>NUCLEOTIDE SEQUENCE [LARGE SCALE GENOMIC DNA]</scope>
    <source>
        <strain evidence="3 4">YOKOZUNA-1</strain>
    </source>
</reference>
<sequence>MSSVERQLSWTCQFPLSKFYRVMSIDVKSALNISQIVARAMMERGSHGSAVNISSLASVAGDRGMGCYSAAKAALDSIARSKAHELGPYKIRVNSVQPTFISTEGTKPLAGVPAMETYSTSIPLGGKMGEIEDVVDAVVFLLSDQSRFVSGVHLRIDGAQYSRI</sequence>
<dbReference type="InterPro" id="IPR036291">
    <property type="entry name" value="NAD(P)-bd_dom_sf"/>
</dbReference>
<protein>
    <submittedName>
        <fullName evidence="3">Uncharacterized protein</fullName>
    </submittedName>
</protein>
<evidence type="ECO:0000313" key="3">
    <source>
        <dbReference type="EMBL" id="GAU96916.1"/>
    </source>
</evidence>
<dbReference type="InterPro" id="IPR002347">
    <property type="entry name" value="SDR_fam"/>
</dbReference>
<gene>
    <name evidence="3" type="primary">RvY_08285-1</name>
    <name evidence="3" type="synonym">RvY_08285.1</name>
    <name evidence="3" type="ORF">RvY_08285</name>
</gene>
<dbReference type="GO" id="GO:0006006">
    <property type="term" value="P:glucose metabolic process"/>
    <property type="evidence" value="ECO:0007669"/>
    <property type="project" value="TreeGrafter"/>
</dbReference>
<evidence type="ECO:0000256" key="2">
    <source>
        <dbReference type="ARBA" id="ARBA00022857"/>
    </source>
</evidence>
<dbReference type="GO" id="GO:0050038">
    <property type="term" value="F:L-xylulose reductase (NADPH) activity"/>
    <property type="evidence" value="ECO:0007669"/>
    <property type="project" value="TreeGrafter"/>
</dbReference>
<evidence type="ECO:0000313" key="4">
    <source>
        <dbReference type="Proteomes" id="UP000186922"/>
    </source>
</evidence>
<keyword evidence="4" id="KW-1185">Reference proteome</keyword>
<dbReference type="PANTHER" id="PTHR44252:SF3">
    <property type="entry name" value="D-ERYTHRULOSE REDUCTASE-RELATED"/>
    <property type="match status" value="1"/>
</dbReference>
<comment type="similarity">
    <text evidence="1">Belongs to the short-chain dehydrogenases/reductases (SDR) family.</text>
</comment>
<name>A0A1D1V5B5_RAMVA</name>
<dbReference type="SUPFAM" id="SSF51735">
    <property type="entry name" value="NAD(P)-binding Rossmann-fold domains"/>
    <property type="match status" value="1"/>
</dbReference>
<accession>A0A1D1V5B5</accession>
<dbReference type="GO" id="GO:0005997">
    <property type="term" value="P:xylulose metabolic process"/>
    <property type="evidence" value="ECO:0007669"/>
    <property type="project" value="TreeGrafter"/>
</dbReference>
<dbReference type="OrthoDB" id="6136002at2759"/>
<comment type="caution">
    <text evidence="3">The sequence shown here is derived from an EMBL/GenBank/DDBJ whole genome shotgun (WGS) entry which is preliminary data.</text>
</comment>
<dbReference type="EMBL" id="BDGG01000003">
    <property type="protein sequence ID" value="GAU96916.1"/>
    <property type="molecule type" value="Genomic_DNA"/>
</dbReference>
<organism evidence="3 4">
    <name type="scientific">Ramazzottius varieornatus</name>
    <name type="common">Water bear</name>
    <name type="synonym">Tardigrade</name>
    <dbReference type="NCBI Taxonomy" id="947166"/>
    <lineage>
        <taxon>Eukaryota</taxon>
        <taxon>Metazoa</taxon>
        <taxon>Ecdysozoa</taxon>
        <taxon>Tardigrada</taxon>
        <taxon>Eutardigrada</taxon>
        <taxon>Parachela</taxon>
        <taxon>Hypsibioidea</taxon>
        <taxon>Ramazzottiidae</taxon>
        <taxon>Ramazzottius</taxon>
    </lineage>
</organism>
<dbReference type="InterPro" id="IPR051737">
    <property type="entry name" value="L-xylulose/Carbonyl_redctase"/>
</dbReference>
<proteinExistence type="inferred from homology"/>
<dbReference type="Pfam" id="PF13561">
    <property type="entry name" value="adh_short_C2"/>
    <property type="match status" value="1"/>
</dbReference>